<accession>W7Q8L8</accession>
<dbReference type="OrthoDB" id="6382908at2"/>
<dbReference type="eggNOG" id="COG3916">
    <property type="taxonomic scope" value="Bacteria"/>
</dbReference>
<protein>
    <submittedName>
        <fullName evidence="1">PEP-CTERM/exosortase system-associated acyltransferase</fullName>
    </submittedName>
</protein>
<dbReference type="SUPFAM" id="SSF55729">
    <property type="entry name" value="Acyl-CoA N-acyltransferases (Nat)"/>
    <property type="match status" value="1"/>
</dbReference>
<evidence type="ECO:0000313" key="2">
    <source>
        <dbReference type="Proteomes" id="UP000019276"/>
    </source>
</evidence>
<reference evidence="1 2" key="1">
    <citation type="journal article" date="2014" name="Genome Announc.">
        <title>Draft Genome Sequence of the Agar-Degrading Bacterium Catenovulum sp. Strain DS-2, Isolated from Intestines of Haliotis diversicolor.</title>
        <authorList>
            <person name="Shan D."/>
            <person name="Li X."/>
            <person name="Gu Z."/>
            <person name="Wei G."/>
            <person name="Gao Z."/>
            <person name="Shao Z."/>
        </authorList>
    </citation>
    <scope>NUCLEOTIDE SEQUENCE [LARGE SCALE GENOMIC DNA]</scope>
    <source>
        <strain evidence="1 2">DS-2</strain>
    </source>
</reference>
<organism evidence="1 2">
    <name type="scientific">Catenovulum agarivorans DS-2</name>
    <dbReference type="NCBI Taxonomy" id="1328313"/>
    <lineage>
        <taxon>Bacteria</taxon>
        <taxon>Pseudomonadati</taxon>
        <taxon>Pseudomonadota</taxon>
        <taxon>Gammaproteobacteria</taxon>
        <taxon>Alteromonadales</taxon>
        <taxon>Alteromonadaceae</taxon>
        <taxon>Catenovulum</taxon>
    </lineage>
</organism>
<proteinExistence type="predicted"/>
<dbReference type="GO" id="GO:0016746">
    <property type="term" value="F:acyltransferase activity"/>
    <property type="evidence" value="ECO:0007669"/>
    <property type="project" value="UniProtKB-KW"/>
</dbReference>
<dbReference type="Pfam" id="PF13444">
    <property type="entry name" value="Acetyltransf_5"/>
    <property type="match status" value="1"/>
</dbReference>
<dbReference type="EMBL" id="ARZY01000028">
    <property type="protein sequence ID" value="EWH09149.1"/>
    <property type="molecule type" value="Genomic_DNA"/>
</dbReference>
<sequence>MLKSDHTEIINAPHIAPGEIFFRYFKIRFATADDMFAMFKLRYQVYCEEMGYFPNLAKKQSEMDEFDASALHCVIEHKHSGKIVGCMRAVPSNQRRLPLSTYLPHVKVGPHEMEVSRVVVNPEFRHEVDGYKIPGLLFNALFLAASHVVDEHANGKAYLFIEQVMARALKRAGFDLSQTPHMASVSFGNGKISKKYLYRVDTFTSRQTRPLRKSQFASQIGVYLYPEKYERRVNSDSVCPAIVRQPSRQQNALHYRRDGQLL</sequence>
<keyword evidence="1" id="KW-0808">Transferase</keyword>
<gene>
    <name evidence="1" type="ORF">DS2_13789</name>
</gene>
<dbReference type="PATRIC" id="fig|1328313.3.peg.2812"/>
<dbReference type="AlphaFoldDB" id="W7Q8L8"/>
<evidence type="ECO:0000313" key="1">
    <source>
        <dbReference type="EMBL" id="EWH09149.1"/>
    </source>
</evidence>
<name>W7Q8L8_9ALTE</name>
<keyword evidence="1" id="KW-0012">Acyltransferase</keyword>
<dbReference type="STRING" id="1328313.DS2_13789"/>
<comment type="caution">
    <text evidence="1">The sequence shown here is derived from an EMBL/GenBank/DDBJ whole genome shotgun (WGS) entry which is preliminary data.</text>
</comment>
<dbReference type="Gene3D" id="3.40.630.30">
    <property type="match status" value="1"/>
</dbReference>
<keyword evidence="2" id="KW-1185">Reference proteome</keyword>
<dbReference type="Proteomes" id="UP000019276">
    <property type="component" value="Unassembled WGS sequence"/>
</dbReference>
<dbReference type="RefSeq" id="WP_160168572.1">
    <property type="nucleotide sequence ID" value="NZ_ARZY01000028.1"/>
</dbReference>
<dbReference type="InterPro" id="IPR016181">
    <property type="entry name" value="Acyl_CoA_acyltransferase"/>
</dbReference>